<feature type="transmembrane region" description="Helical" evidence="1">
    <location>
        <begin position="236"/>
        <end position="256"/>
    </location>
</feature>
<keyword evidence="1" id="KW-0472">Membrane</keyword>
<feature type="transmembrane region" description="Helical" evidence="1">
    <location>
        <begin position="135"/>
        <end position="156"/>
    </location>
</feature>
<name>X1TT98_9ZZZZ</name>
<reference evidence="2" key="1">
    <citation type="journal article" date="2014" name="Front. Microbiol.">
        <title>High frequency of phylogenetically diverse reductive dehalogenase-homologous genes in deep subseafloor sedimentary metagenomes.</title>
        <authorList>
            <person name="Kawai M."/>
            <person name="Futagami T."/>
            <person name="Toyoda A."/>
            <person name="Takaki Y."/>
            <person name="Nishi S."/>
            <person name="Hori S."/>
            <person name="Arai W."/>
            <person name="Tsubouchi T."/>
            <person name="Morono Y."/>
            <person name="Uchiyama I."/>
            <person name="Ito T."/>
            <person name="Fujiyama A."/>
            <person name="Inagaki F."/>
            <person name="Takami H."/>
        </authorList>
    </citation>
    <scope>NUCLEOTIDE SEQUENCE</scope>
    <source>
        <strain evidence="2">Expedition CK06-06</strain>
    </source>
</reference>
<dbReference type="EMBL" id="BARW01011023">
    <property type="protein sequence ID" value="GAI83269.1"/>
    <property type="molecule type" value="Genomic_DNA"/>
</dbReference>
<dbReference type="CDD" id="cd13962">
    <property type="entry name" value="PT_UbiA_UBIAD1"/>
    <property type="match status" value="1"/>
</dbReference>
<gene>
    <name evidence="2" type="ORF">S12H4_21433</name>
</gene>
<dbReference type="InterPro" id="IPR026046">
    <property type="entry name" value="UBIAD1"/>
</dbReference>
<feature type="non-terminal residue" evidence="2">
    <location>
        <position position="1"/>
    </location>
</feature>
<evidence type="ECO:0000256" key="1">
    <source>
        <dbReference type="SAM" id="Phobius"/>
    </source>
</evidence>
<evidence type="ECO:0008006" key="3">
    <source>
        <dbReference type="Google" id="ProtNLM"/>
    </source>
</evidence>
<feature type="transmembrane region" description="Helical" evidence="1">
    <location>
        <begin position="75"/>
        <end position="100"/>
    </location>
</feature>
<dbReference type="GO" id="GO:0004659">
    <property type="term" value="F:prenyltransferase activity"/>
    <property type="evidence" value="ECO:0007669"/>
    <property type="project" value="InterPro"/>
</dbReference>
<keyword evidence="1" id="KW-1133">Transmembrane helix</keyword>
<protein>
    <recommendedName>
        <fullName evidence="3">Prenyltransferase</fullName>
    </recommendedName>
</protein>
<comment type="caution">
    <text evidence="2">The sequence shown here is derived from an EMBL/GenBank/DDBJ whole genome shotgun (WGS) entry which is preliminary data.</text>
</comment>
<evidence type="ECO:0000313" key="2">
    <source>
        <dbReference type="EMBL" id="GAI83269.1"/>
    </source>
</evidence>
<dbReference type="AlphaFoldDB" id="X1TT98"/>
<feature type="transmembrane region" description="Helical" evidence="1">
    <location>
        <begin position="207"/>
        <end position="229"/>
    </location>
</feature>
<feature type="non-terminal residue" evidence="2">
    <location>
        <position position="257"/>
    </location>
</feature>
<keyword evidence="1" id="KW-0812">Transmembrane</keyword>
<dbReference type="Gene3D" id="1.10.357.140">
    <property type="entry name" value="UbiA prenyltransferase"/>
    <property type="match status" value="1"/>
</dbReference>
<feature type="transmembrane region" description="Helical" evidence="1">
    <location>
        <begin position="177"/>
        <end position="201"/>
    </location>
</feature>
<sequence length="257" mass="28189">AWIALVGGLLIMAGGHSFNSFLDYTWTGLDKGEVGERSAEKDYAGGQSIIALGIVSEKEVLFNAIGWYILSLAPLIYLAINVSWIILPLAIAGMLITFWYAWGKFNWTHETALAVGVGPIAVLLGMFSVNPNPPWLTGLIVSIPVAVILCYLGLAFDEWEDAEANLKKGVKSLAYKVWQYGISLEWYIMSWFLFVFVYQVFLIAIGILSPMTALTFLTFPGLIACLVMLKANFRKVGGILVIVAACYPILLLVGQII</sequence>
<accession>X1TT98</accession>
<organism evidence="2">
    <name type="scientific">marine sediment metagenome</name>
    <dbReference type="NCBI Taxonomy" id="412755"/>
    <lineage>
        <taxon>unclassified sequences</taxon>
        <taxon>metagenomes</taxon>
        <taxon>ecological metagenomes</taxon>
    </lineage>
</organism>
<dbReference type="InterPro" id="IPR044878">
    <property type="entry name" value="UbiA_sf"/>
</dbReference>
<proteinExistence type="predicted"/>
<feature type="transmembrane region" description="Helical" evidence="1">
    <location>
        <begin position="112"/>
        <end position="129"/>
    </location>
</feature>